<sequence length="366" mass="42564">MINGSQFVFLLPLRLLPFRWSRKLYYSGIRYTKGSFGCLMILMCQWFAPTKVIVTFERDGIGKFSDEDLERYVLKNTKGEVVGLDFPTKFVLIANHQIYADWWYAWCFLYFLSPRGVHRYVYITLKKSLRWVPIVGWGMQFFNFIFLARSWASDRLQLASDLTRLGRAAEDEHRPFCFLLYPEGTLISRDTKPISKKFADKIGVNDLKHLLLPRSTGLHYSLRSLSPRIPSLKLLDMTVIYPGIPPTGYGQDYYTLRSIFMQGIPPPEIRIPPSTARSAATENKKGVVEVEIPSSERDEFDSWLRQLWVEKDESMGRFHETGSFLDKPSPRLNIPIELPRRIEILDAFCFFWPAALAYSWKRLKAA</sequence>
<keyword evidence="2" id="KW-0808">Transferase</keyword>
<reference evidence="5 6" key="1">
    <citation type="journal article" date="2019" name="Nat. Ecol. Evol.">
        <title>Megaphylogeny resolves global patterns of mushroom evolution.</title>
        <authorList>
            <person name="Varga T."/>
            <person name="Krizsan K."/>
            <person name="Foldi C."/>
            <person name="Dima B."/>
            <person name="Sanchez-Garcia M."/>
            <person name="Sanchez-Ramirez S."/>
            <person name="Szollosi G.J."/>
            <person name="Szarkandi J.G."/>
            <person name="Papp V."/>
            <person name="Albert L."/>
            <person name="Andreopoulos W."/>
            <person name="Angelini C."/>
            <person name="Antonin V."/>
            <person name="Barry K.W."/>
            <person name="Bougher N.L."/>
            <person name="Buchanan P."/>
            <person name="Buyck B."/>
            <person name="Bense V."/>
            <person name="Catcheside P."/>
            <person name="Chovatia M."/>
            <person name="Cooper J."/>
            <person name="Damon W."/>
            <person name="Desjardin D."/>
            <person name="Finy P."/>
            <person name="Geml J."/>
            <person name="Haridas S."/>
            <person name="Hughes K."/>
            <person name="Justo A."/>
            <person name="Karasinski D."/>
            <person name="Kautmanova I."/>
            <person name="Kiss B."/>
            <person name="Kocsube S."/>
            <person name="Kotiranta H."/>
            <person name="LaButti K.M."/>
            <person name="Lechner B.E."/>
            <person name="Liimatainen K."/>
            <person name="Lipzen A."/>
            <person name="Lukacs Z."/>
            <person name="Mihaltcheva S."/>
            <person name="Morgado L.N."/>
            <person name="Niskanen T."/>
            <person name="Noordeloos M.E."/>
            <person name="Ohm R.A."/>
            <person name="Ortiz-Santana B."/>
            <person name="Ovrebo C."/>
            <person name="Racz N."/>
            <person name="Riley R."/>
            <person name="Savchenko A."/>
            <person name="Shiryaev A."/>
            <person name="Soop K."/>
            <person name="Spirin V."/>
            <person name="Szebenyi C."/>
            <person name="Tomsovsky M."/>
            <person name="Tulloss R.E."/>
            <person name="Uehling J."/>
            <person name="Grigoriev I.V."/>
            <person name="Vagvolgyi C."/>
            <person name="Papp T."/>
            <person name="Martin F.M."/>
            <person name="Miettinen O."/>
            <person name="Hibbett D.S."/>
            <person name="Nagy L.G."/>
        </authorList>
    </citation>
    <scope>NUCLEOTIDE SEQUENCE [LARGE SCALE GENOMIC DNA]</scope>
    <source>
        <strain evidence="5 6">FP101781</strain>
    </source>
</reference>
<dbReference type="EMBL" id="QPFP01000002">
    <property type="protein sequence ID" value="TEB39175.1"/>
    <property type="molecule type" value="Genomic_DNA"/>
</dbReference>
<dbReference type="Pfam" id="PF16076">
    <property type="entry name" value="Acyltransf_C"/>
    <property type="match status" value="1"/>
</dbReference>
<gene>
    <name evidence="5" type="ORF">FA13DRAFT_1725141</name>
</gene>
<comment type="caution">
    <text evidence="5">The sequence shown here is derived from an EMBL/GenBank/DDBJ whole genome shotgun (WGS) entry which is preliminary data.</text>
</comment>
<dbReference type="InterPro" id="IPR002123">
    <property type="entry name" value="Plipid/glycerol_acylTrfase"/>
</dbReference>
<evidence type="ECO:0000259" key="4">
    <source>
        <dbReference type="SMART" id="SM00563"/>
    </source>
</evidence>
<dbReference type="Pfam" id="PF01553">
    <property type="entry name" value="Acyltransferase"/>
    <property type="match status" value="1"/>
</dbReference>
<dbReference type="CDD" id="cd07990">
    <property type="entry name" value="LPLAT_LCLAT1-like"/>
    <property type="match status" value="1"/>
</dbReference>
<evidence type="ECO:0000256" key="1">
    <source>
        <dbReference type="ARBA" id="ARBA00008655"/>
    </source>
</evidence>
<organism evidence="5 6">
    <name type="scientific">Coprinellus micaceus</name>
    <name type="common">Glistening ink-cap mushroom</name>
    <name type="synonym">Coprinus micaceus</name>
    <dbReference type="NCBI Taxonomy" id="71717"/>
    <lineage>
        <taxon>Eukaryota</taxon>
        <taxon>Fungi</taxon>
        <taxon>Dikarya</taxon>
        <taxon>Basidiomycota</taxon>
        <taxon>Agaricomycotina</taxon>
        <taxon>Agaricomycetes</taxon>
        <taxon>Agaricomycetidae</taxon>
        <taxon>Agaricales</taxon>
        <taxon>Agaricineae</taxon>
        <taxon>Psathyrellaceae</taxon>
        <taxon>Coprinellus</taxon>
    </lineage>
</organism>
<dbReference type="SMART" id="SM00563">
    <property type="entry name" value="PlsC"/>
    <property type="match status" value="1"/>
</dbReference>
<proteinExistence type="inferred from homology"/>
<dbReference type="GO" id="GO:0036149">
    <property type="term" value="P:phosphatidylinositol acyl-chain remodeling"/>
    <property type="evidence" value="ECO:0007669"/>
    <property type="project" value="TreeGrafter"/>
</dbReference>
<dbReference type="InterPro" id="IPR032098">
    <property type="entry name" value="Acyltransf_C"/>
</dbReference>
<evidence type="ECO:0000256" key="2">
    <source>
        <dbReference type="ARBA" id="ARBA00022679"/>
    </source>
</evidence>
<evidence type="ECO:0000313" key="6">
    <source>
        <dbReference type="Proteomes" id="UP000298030"/>
    </source>
</evidence>
<protein>
    <recommendedName>
        <fullName evidence="4">Phospholipid/glycerol acyltransferase domain-containing protein</fullName>
    </recommendedName>
</protein>
<dbReference type="SUPFAM" id="SSF69593">
    <property type="entry name" value="Glycerol-3-phosphate (1)-acyltransferase"/>
    <property type="match status" value="1"/>
</dbReference>
<dbReference type="AlphaFoldDB" id="A0A4Y7TYD4"/>
<evidence type="ECO:0000313" key="5">
    <source>
        <dbReference type="EMBL" id="TEB39175.1"/>
    </source>
</evidence>
<keyword evidence="6" id="KW-1185">Reference proteome</keyword>
<accession>A0A4Y7TYD4</accession>
<dbReference type="PANTHER" id="PTHR10983:SF16">
    <property type="entry name" value="LYSOCARDIOLIPIN ACYLTRANSFERASE 1"/>
    <property type="match status" value="1"/>
</dbReference>
<name>A0A4Y7TYD4_COPMI</name>
<dbReference type="Proteomes" id="UP000298030">
    <property type="component" value="Unassembled WGS sequence"/>
</dbReference>
<dbReference type="GO" id="GO:0016746">
    <property type="term" value="F:acyltransferase activity"/>
    <property type="evidence" value="ECO:0007669"/>
    <property type="project" value="UniProtKB-KW"/>
</dbReference>
<feature type="domain" description="Phospholipid/glycerol acyltransferase" evidence="4">
    <location>
        <begin position="90"/>
        <end position="219"/>
    </location>
</feature>
<comment type="similarity">
    <text evidence="1">Belongs to the 1-acyl-sn-glycerol-3-phosphate acyltransferase family.</text>
</comment>
<dbReference type="PANTHER" id="PTHR10983">
    <property type="entry name" value="1-ACYLGLYCEROL-3-PHOSPHATE ACYLTRANSFERASE-RELATED"/>
    <property type="match status" value="1"/>
</dbReference>
<keyword evidence="3" id="KW-0012">Acyltransferase</keyword>
<evidence type="ECO:0000256" key="3">
    <source>
        <dbReference type="ARBA" id="ARBA00023315"/>
    </source>
</evidence>
<dbReference type="STRING" id="71717.A0A4Y7TYD4"/>
<dbReference type="OrthoDB" id="189226at2759"/>
<dbReference type="GO" id="GO:0005783">
    <property type="term" value="C:endoplasmic reticulum"/>
    <property type="evidence" value="ECO:0007669"/>
    <property type="project" value="TreeGrafter"/>
</dbReference>